<dbReference type="PANTHER" id="PTHR43201">
    <property type="entry name" value="ACYL-COA SYNTHETASE"/>
    <property type="match status" value="1"/>
</dbReference>
<evidence type="ECO:0000256" key="1">
    <source>
        <dbReference type="ARBA" id="ARBA00006432"/>
    </source>
</evidence>
<dbReference type="Gene3D" id="3.30.300.30">
    <property type="match status" value="1"/>
</dbReference>
<comment type="similarity">
    <text evidence="1">Belongs to the ATP-dependent AMP-binding enzyme family.</text>
</comment>
<dbReference type="InterPro" id="IPR000873">
    <property type="entry name" value="AMP-dep_synth/lig_dom"/>
</dbReference>
<keyword evidence="2" id="KW-0436">Ligase</keyword>
<dbReference type="PANTHER" id="PTHR43201:SF5">
    <property type="entry name" value="MEDIUM-CHAIN ACYL-COA LIGASE ACSF2, MITOCHONDRIAL"/>
    <property type="match status" value="1"/>
</dbReference>
<keyword evidence="5" id="KW-1185">Reference proteome</keyword>
<evidence type="ECO:0000313" key="4">
    <source>
        <dbReference type="EMBL" id="MEN3931492.1"/>
    </source>
</evidence>
<reference evidence="4 5" key="1">
    <citation type="submission" date="2024-04" db="EMBL/GenBank/DDBJ databases">
        <title>A novel species isolated from cricket.</title>
        <authorList>
            <person name="Wang H.-C."/>
        </authorList>
    </citation>
    <scope>NUCLEOTIDE SEQUENCE [LARGE SCALE GENOMIC DNA]</scope>
    <source>
        <strain evidence="4 5">WL0021</strain>
    </source>
</reference>
<dbReference type="SUPFAM" id="SSF56801">
    <property type="entry name" value="Acetyl-CoA synthetase-like"/>
    <property type="match status" value="1"/>
</dbReference>
<organism evidence="4 5">
    <name type="scientific">Hohaiivirga grylli</name>
    <dbReference type="NCBI Taxonomy" id="3133970"/>
    <lineage>
        <taxon>Bacteria</taxon>
        <taxon>Pseudomonadati</taxon>
        <taxon>Pseudomonadota</taxon>
        <taxon>Alphaproteobacteria</taxon>
        <taxon>Hyphomicrobiales</taxon>
        <taxon>Methylobacteriaceae</taxon>
        <taxon>Hohaiivirga</taxon>
    </lineage>
</organism>
<feature type="domain" description="AMP-dependent synthetase/ligase" evidence="3">
    <location>
        <begin position="38"/>
        <end position="393"/>
    </location>
</feature>
<dbReference type="Proteomes" id="UP001418637">
    <property type="component" value="Unassembled WGS sequence"/>
</dbReference>
<sequence>MKVRKDKALKTFPATSFDIKLMQSTLFAALVDAAKLYGSSRIILEDHERRPMTYGRLITASLALGRKLADLSEKGEHIGVMLPNAQGLVPVLFGLNAFGRVPAMLNYTAGIRNLQAACEVASLKVILTSKRFIEQGKLDDIVAAFEEDGRRIVYLEDIRDTITTFDKLKGMLGTWFAKQVHARYAVKPDDKAAILFTSGSEGKPKGVVLSNANLLANSRQIEGRVRPVLTQDDVIFNPLPMFHSFGLTAGAILWLISGYKVVLYPTPLHFRQIPKLIAGTGATIVVSTDTFARHYARAGEGDNLSKVRYIVAGAEPVRAETRELWEKHGTVLLEGYGVTECSPILAVNLPDAFKLGTVGRLLPGIEARLEQVEGLSEGGRLYVRGPNIMQGYLSTESEGKLVTPPDGWHDTGDIVSIDDGFITIRGRAKRFAKIGGEMVSLAAVESVVQRLWPDDNHVVISLPDSRKGEQLILVTSRETADKDELLVFAQEQGFPELWVPKSILVSQIPVLGSGKIDYASTVELVKNLRAML</sequence>
<evidence type="ECO:0000259" key="3">
    <source>
        <dbReference type="Pfam" id="PF00501"/>
    </source>
</evidence>
<dbReference type="Pfam" id="PF00501">
    <property type="entry name" value="AMP-binding"/>
    <property type="match status" value="1"/>
</dbReference>
<dbReference type="PROSITE" id="PS00455">
    <property type="entry name" value="AMP_BINDING"/>
    <property type="match status" value="1"/>
</dbReference>
<name>A0ABV0BNV5_9HYPH</name>
<dbReference type="EMBL" id="JBBYXI010000003">
    <property type="protein sequence ID" value="MEN3931492.1"/>
    <property type="molecule type" value="Genomic_DNA"/>
</dbReference>
<comment type="caution">
    <text evidence="4">The sequence shown here is derived from an EMBL/GenBank/DDBJ whole genome shotgun (WGS) entry which is preliminary data.</text>
</comment>
<gene>
    <name evidence="4" type="ORF">WJT86_10530</name>
</gene>
<dbReference type="InterPro" id="IPR045851">
    <property type="entry name" value="AMP-bd_C_sf"/>
</dbReference>
<protein>
    <submittedName>
        <fullName evidence="4">AMP-binding protein</fullName>
    </submittedName>
</protein>
<evidence type="ECO:0000313" key="5">
    <source>
        <dbReference type="Proteomes" id="UP001418637"/>
    </source>
</evidence>
<dbReference type="Gene3D" id="3.40.50.12780">
    <property type="entry name" value="N-terminal domain of ligase-like"/>
    <property type="match status" value="1"/>
</dbReference>
<dbReference type="InterPro" id="IPR042099">
    <property type="entry name" value="ANL_N_sf"/>
</dbReference>
<proteinExistence type="inferred from homology"/>
<accession>A0ABV0BNV5</accession>
<evidence type="ECO:0000256" key="2">
    <source>
        <dbReference type="ARBA" id="ARBA00022598"/>
    </source>
</evidence>
<dbReference type="RefSeq" id="WP_346337518.1">
    <property type="nucleotide sequence ID" value="NZ_JBBYXI010000003.1"/>
</dbReference>
<dbReference type="InterPro" id="IPR020845">
    <property type="entry name" value="AMP-binding_CS"/>
</dbReference>